<comment type="caution">
    <text evidence="9">The sequence shown here is derived from an EMBL/GenBank/DDBJ whole genome shotgun (WGS) entry which is preliminary data.</text>
</comment>
<organism evidence="9 10">
    <name type="scientific">Candidatus Gallimonas intestinavium</name>
    <dbReference type="NCBI Taxonomy" id="2838603"/>
    <lineage>
        <taxon>Bacteria</taxon>
        <taxon>Bacillati</taxon>
        <taxon>Bacillota</taxon>
        <taxon>Clostridia</taxon>
        <taxon>Candidatus Gallimonas</taxon>
    </lineage>
</organism>
<keyword evidence="5 6" id="KW-0342">GTP-binding</keyword>
<proteinExistence type="inferred from homology"/>
<comment type="subcellular location">
    <subcellularLocation>
        <location evidence="6">Cytoplasm</location>
    </subcellularLocation>
</comment>
<accession>A0A9D2G448</accession>
<dbReference type="InterPro" id="IPR031168">
    <property type="entry name" value="G_TrmE"/>
</dbReference>
<evidence type="ECO:0000313" key="9">
    <source>
        <dbReference type="EMBL" id="HIZ72838.1"/>
    </source>
</evidence>
<dbReference type="Gene3D" id="1.20.120.430">
    <property type="entry name" value="tRNA modification GTPase MnmE domain 2"/>
    <property type="match status" value="1"/>
</dbReference>
<dbReference type="PANTHER" id="PTHR42714">
    <property type="entry name" value="TRNA MODIFICATION GTPASE GTPBP3"/>
    <property type="match status" value="1"/>
</dbReference>
<keyword evidence="6" id="KW-0963">Cytoplasm</keyword>
<dbReference type="InterPro" id="IPR025867">
    <property type="entry name" value="MnmE_helical"/>
</dbReference>
<dbReference type="PRINTS" id="PR00326">
    <property type="entry name" value="GTP1OBG"/>
</dbReference>
<dbReference type="Pfam" id="PF01926">
    <property type="entry name" value="MMR_HSR1"/>
    <property type="match status" value="1"/>
</dbReference>
<protein>
    <recommendedName>
        <fullName evidence="6">tRNA modification GTPase MnmE</fullName>
        <ecNumber evidence="6">3.6.-.-</ecNumber>
    </recommendedName>
</protein>
<keyword evidence="3 6" id="KW-0547">Nucleotide-binding</keyword>
<feature type="domain" description="TrmE-type G" evidence="8">
    <location>
        <begin position="212"/>
        <end position="353"/>
    </location>
</feature>
<evidence type="ECO:0000313" key="10">
    <source>
        <dbReference type="Proteomes" id="UP000824102"/>
    </source>
</evidence>
<feature type="binding site" evidence="6">
    <location>
        <begin position="222"/>
        <end position="227"/>
    </location>
    <ligand>
        <name>GTP</name>
        <dbReference type="ChEBI" id="CHEBI:37565"/>
    </ligand>
</feature>
<evidence type="ECO:0000256" key="2">
    <source>
        <dbReference type="ARBA" id="ARBA00022694"/>
    </source>
</evidence>
<evidence type="ECO:0000259" key="8">
    <source>
        <dbReference type="PROSITE" id="PS51709"/>
    </source>
</evidence>
<dbReference type="InterPro" id="IPR027368">
    <property type="entry name" value="MnmE_dom2"/>
</dbReference>
<reference evidence="9" key="2">
    <citation type="submission" date="2021-04" db="EMBL/GenBank/DDBJ databases">
        <authorList>
            <person name="Gilroy R."/>
        </authorList>
    </citation>
    <scope>NUCLEOTIDE SEQUENCE</scope>
    <source>
        <strain evidence="9">ChiW7-2402</strain>
    </source>
</reference>
<comment type="caution">
    <text evidence="6">Lacks conserved residue(s) required for the propagation of feature annotation.</text>
</comment>
<dbReference type="InterPro" id="IPR018948">
    <property type="entry name" value="GTP-bd_TrmE_N"/>
</dbReference>
<keyword evidence="6" id="KW-0460">Magnesium</keyword>
<dbReference type="GO" id="GO:0030488">
    <property type="term" value="P:tRNA methylation"/>
    <property type="evidence" value="ECO:0007669"/>
    <property type="project" value="TreeGrafter"/>
</dbReference>
<keyword evidence="4 6" id="KW-0630">Potassium</keyword>
<evidence type="ECO:0000256" key="4">
    <source>
        <dbReference type="ARBA" id="ARBA00022958"/>
    </source>
</evidence>
<feature type="binding site" evidence="6">
    <location>
        <position position="429"/>
    </location>
    <ligand>
        <name>(6S)-5-formyl-5,6,7,8-tetrahydrofolate</name>
        <dbReference type="ChEBI" id="CHEBI:57457"/>
    </ligand>
</feature>
<feature type="binding site" evidence="6">
    <location>
        <position position="226"/>
    </location>
    <ligand>
        <name>Mg(2+)</name>
        <dbReference type="ChEBI" id="CHEBI:18420"/>
    </ligand>
</feature>
<dbReference type="Proteomes" id="UP000824102">
    <property type="component" value="Unassembled WGS sequence"/>
</dbReference>
<dbReference type="NCBIfam" id="TIGR00450">
    <property type="entry name" value="mnmE_trmE_thdF"/>
    <property type="match status" value="1"/>
</dbReference>
<keyword evidence="6" id="KW-0378">Hydrolase</keyword>
<dbReference type="EMBL" id="DXBB01000064">
    <property type="protein sequence ID" value="HIZ72838.1"/>
    <property type="molecule type" value="Genomic_DNA"/>
</dbReference>
<dbReference type="EC" id="3.6.-.-" evidence="6"/>
<gene>
    <name evidence="6 9" type="primary">mnmE</name>
    <name evidence="6" type="synonym">trmE</name>
    <name evidence="9" type="ORF">H9964_04585</name>
</gene>
<dbReference type="NCBIfam" id="TIGR00231">
    <property type="entry name" value="small_GTP"/>
    <property type="match status" value="1"/>
</dbReference>
<dbReference type="GO" id="GO:0002098">
    <property type="term" value="P:tRNA wobble uridine modification"/>
    <property type="evidence" value="ECO:0007669"/>
    <property type="project" value="TreeGrafter"/>
</dbReference>
<feature type="binding site" evidence="6">
    <location>
        <position position="247"/>
    </location>
    <ligand>
        <name>Mg(2+)</name>
        <dbReference type="ChEBI" id="CHEBI:18420"/>
    </ligand>
</feature>
<comment type="function">
    <text evidence="6">Exhibits a very high intrinsic GTPase hydrolysis rate. Involved in the addition of a carboxymethylaminomethyl (cmnm) group at the wobble position (U34) of certain tRNAs, forming tRNA-cmnm(5)s(2)U34.</text>
</comment>
<comment type="similarity">
    <text evidence="1 6 7">Belongs to the TRAFAC class TrmE-Era-EngA-EngB-Septin-like GTPase superfamily. TrmE GTPase family.</text>
</comment>
<dbReference type="InterPro" id="IPR027417">
    <property type="entry name" value="P-loop_NTPase"/>
</dbReference>
<comment type="cofactor">
    <cofactor evidence="6">
        <name>K(+)</name>
        <dbReference type="ChEBI" id="CHEBI:29103"/>
    </cofactor>
    <text evidence="6">Binds 1 potassium ion per subunit.</text>
</comment>
<evidence type="ECO:0000256" key="1">
    <source>
        <dbReference type="ARBA" id="ARBA00011043"/>
    </source>
</evidence>
<dbReference type="CDD" id="cd04164">
    <property type="entry name" value="trmE"/>
    <property type="match status" value="1"/>
</dbReference>
<evidence type="ECO:0000256" key="6">
    <source>
        <dbReference type="HAMAP-Rule" id="MF_00379"/>
    </source>
</evidence>
<dbReference type="Gene3D" id="3.40.50.300">
    <property type="entry name" value="P-loop containing nucleotide triphosphate hydrolases"/>
    <property type="match status" value="1"/>
</dbReference>
<dbReference type="PROSITE" id="PS51709">
    <property type="entry name" value="G_TRME"/>
    <property type="match status" value="1"/>
</dbReference>
<name>A0A9D2G448_9FIRM</name>
<feature type="binding site" evidence="6">
    <location>
        <position position="20"/>
    </location>
    <ligand>
        <name>(6S)-5-formyl-5,6,7,8-tetrahydrofolate</name>
        <dbReference type="ChEBI" id="CHEBI:57457"/>
    </ligand>
</feature>
<dbReference type="InterPro" id="IPR005225">
    <property type="entry name" value="Small_GTP-bd"/>
</dbReference>
<keyword evidence="6" id="KW-0479">Metal-binding</keyword>
<sequence length="429" mass="46180">MELISAIATAQGAGGVAIVRVSGDGALSLAKKMFSRKGEFEPNFLYPGRIDGGAISDYGMCVYFRAPRSFTGEDTVEFHCHGGIEIARAVLQHTLDLGARPAEAGEFTRRAFLNGKLSLSAAEGLGDMISARSEAQVKAGYLLYGEKLTAEGKRLQGLLKECLAMVDADVDYPEEDLSAVTGEEVDARLSTVEEALAALLKQYRAGRRIREGVSVALCGKPNAGKSSLLNALLGYDRAIVSAEAGTTRDAVEGTLELHGVLFLLTDTAGLREGAGEIEKEGIRRARAAMERADVVVWVREEEEQPPVLPEGTALIVVGSKSDVRRDANCDVNVSAVTGEGIEALKEFIYERGFGRQNDGVFLMEERHYRAVGEALNCARDARRAISMSLPAELYAEDLKRSYEALGLLSGETATEEIISEIFSKFCVGK</sequence>
<keyword evidence="2 6" id="KW-0819">tRNA processing</keyword>
<feature type="binding site" evidence="6">
    <location>
        <position position="116"/>
    </location>
    <ligand>
        <name>(6S)-5-formyl-5,6,7,8-tetrahydrofolate</name>
        <dbReference type="ChEBI" id="CHEBI:57457"/>
    </ligand>
</feature>
<dbReference type="GO" id="GO:0005525">
    <property type="term" value="F:GTP binding"/>
    <property type="evidence" value="ECO:0007669"/>
    <property type="project" value="UniProtKB-UniRule"/>
</dbReference>
<dbReference type="CDD" id="cd14858">
    <property type="entry name" value="TrmE_N"/>
    <property type="match status" value="1"/>
</dbReference>
<evidence type="ECO:0000256" key="7">
    <source>
        <dbReference type="RuleBase" id="RU003313"/>
    </source>
</evidence>
<dbReference type="SUPFAM" id="SSF52540">
    <property type="entry name" value="P-loop containing nucleoside triphosphate hydrolases"/>
    <property type="match status" value="1"/>
</dbReference>
<dbReference type="Pfam" id="PF12631">
    <property type="entry name" value="MnmE_helical"/>
    <property type="match status" value="1"/>
</dbReference>
<dbReference type="Gene3D" id="3.30.1360.120">
    <property type="entry name" value="Probable tRNA modification gtpase trme, domain 1"/>
    <property type="match status" value="1"/>
</dbReference>
<dbReference type="InterPro" id="IPR006073">
    <property type="entry name" value="GTP-bd"/>
</dbReference>
<dbReference type="InterPro" id="IPR027266">
    <property type="entry name" value="TrmE/GcvT-like"/>
</dbReference>
<dbReference type="GO" id="GO:0003924">
    <property type="term" value="F:GTPase activity"/>
    <property type="evidence" value="ECO:0007669"/>
    <property type="project" value="UniProtKB-UniRule"/>
</dbReference>
<comment type="subunit">
    <text evidence="6">Homodimer. Heterotetramer of two MnmE and two MnmG subunits.</text>
</comment>
<evidence type="ECO:0000256" key="5">
    <source>
        <dbReference type="ARBA" id="ARBA00023134"/>
    </source>
</evidence>
<feature type="binding site" evidence="6">
    <location>
        <begin position="266"/>
        <end position="269"/>
    </location>
    <ligand>
        <name>GTP</name>
        <dbReference type="ChEBI" id="CHEBI:37565"/>
    </ligand>
</feature>
<dbReference type="GO" id="GO:0005829">
    <property type="term" value="C:cytosol"/>
    <property type="evidence" value="ECO:0007669"/>
    <property type="project" value="TreeGrafter"/>
</dbReference>
<dbReference type="InterPro" id="IPR004520">
    <property type="entry name" value="GTPase_MnmE"/>
</dbReference>
<dbReference type="Pfam" id="PF10396">
    <property type="entry name" value="TrmE_N"/>
    <property type="match status" value="1"/>
</dbReference>
<dbReference type="HAMAP" id="MF_00379">
    <property type="entry name" value="GTPase_MnmE"/>
    <property type="match status" value="1"/>
</dbReference>
<dbReference type="GO" id="GO:0046872">
    <property type="term" value="F:metal ion binding"/>
    <property type="evidence" value="ECO:0007669"/>
    <property type="project" value="UniProtKB-KW"/>
</dbReference>
<reference evidence="9" key="1">
    <citation type="journal article" date="2021" name="PeerJ">
        <title>Extensive microbial diversity within the chicken gut microbiome revealed by metagenomics and culture.</title>
        <authorList>
            <person name="Gilroy R."/>
            <person name="Ravi A."/>
            <person name="Getino M."/>
            <person name="Pursley I."/>
            <person name="Horton D.L."/>
            <person name="Alikhan N.F."/>
            <person name="Baker D."/>
            <person name="Gharbi K."/>
            <person name="Hall N."/>
            <person name="Watson M."/>
            <person name="Adriaenssens E.M."/>
            <person name="Foster-Nyarko E."/>
            <person name="Jarju S."/>
            <person name="Secka A."/>
            <person name="Antonio M."/>
            <person name="Oren A."/>
            <person name="Chaudhuri R.R."/>
            <person name="La Ragione R."/>
            <person name="Hildebrand F."/>
            <person name="Pallen M.J."/>
        </authorList>
    </citation>
    <scope>NUCLEOTIDE SEQUENCE</scope>
    <source>
        <strain evidence="9">ChiW7-2402</strain>
    </source>
</reference>
<feature type="binding site" evidence="6">
    <location>
        <position position="77"/>
    </location>
    <ligand>
        <name>(6S)-5-formyl-5,6,7,8-tetrahydrofolate</name>
        <dbReference type="ChEBI" id="CHEBI:57457"/>
    </ligand>
</feature>
<feature type="binding site" evidence="6">
    <location>
        <begin position="241"/>
        <end position="247"/>
    </location>
    <ligand>
        <name>GTP</name>
        <dbReference type="ChEBI" id="CHEBI:37565"/>
    </ligand>
</feature>
<dbReference type="PANTHER" id="PTHR42714:SF2">
    <property type="entry name" value="TRNA MODIFICATION GTPASE GTPBP3, MITOCHONDRIAL"/>
    <property type="match status" value="1"/>
</dbReference>
<dbReference type="AlphaFoldDB" id="A0A9D2G448"/>
<evidence type="ECO:0000256" key="3">
    <source>
        <dbReference type="ARBA" id="ARBA00022741"/>
    </source>
</evidence>